<feature type="domain" description="FtsK" evidence="7">
    <location>
        <begin position="688"/>
        <end position="876"/>
    </location>
</feature>
<dbReference type="InterPro" id="IPR003593">
    <property type="entry name" value="AAA+_ATPase"/>
</dbReference>
<name>A0ABQ6V3S9_9MICO</name>
<feature type="binding site" evidence="4">
    <location>
        <begin position="1032"/>
        <end position="1039"/>
    </location>
    <ligand>
        <name>ATP</name>
        <dbReference type="ChEBI" id="CHEBI:30616"/>
    </ligand>
</feature>
<dbReference type="Gene3D" id="2.60.200.20">
    <property type="match status" value="1"/>
</dbReference>
<dbReference type="EMBL" id="WAAO01000003">
    <property type="protein sequence ID" value="KAB1862506.1"/>
    <property type="molecule type" value="Genomic_DNA"/>
</dbReference>
<evidence type="ECO:0000259" key="7">
    <source>
        <dbReference type="PROSITE" id="PS50901"/>
    </source>
</evidence>
<dbReference type="InterPro" id="IPR008984">
    <property type="entry name" value="SMAD_FHA_dom_sf"/>
</dbReference>
<dbReference type="GeneID" id="77477961"/>
<evidence type="ECO:0000313" key="8">
    <source>
        <dbReference type="EMBL" id="KAB1862506.1"/>
    </source>
</evidence>
<feature type="binding site" evidence="4">
    <location>
        <begin position="706"/>
        <end position="713"/>
    </location>
    <ligand>
        <name>ATP</name>
        <dbReference type="ChEBI" id="CHEBI:30616"/>
    </ligand>
</feature>
<keyword evidence="5" id="KW-0175">Coiled coil</keyword>
<dbReference type="SUPFAM" id="SSF52540">
    <property type="entry name" value="P-loop containing nucleoside triphosphate hydrolases"/>
    <property type="match status" value="2"/>
</dbReference>
<dbReference type="SMART" id="SM00382">
    <property type="entry name" value="AAA"/>
    <property type="match status" value="3"/>
</dbReference>
<evidence type="ECO:0000256" key="4">
    <source>
        <dbReference type="PROSITE-ProRule" id="PRU00289"/>
    </source>
</evidence>
<dbReference type="InterPro" id="IPR002543">
    <property type="entry name" value="FtsK_dom"/>
</dbReference>
<feature type="domain" description="FHA" evidence="6">
    <location>
        <begin position="118"/>
        <end position="166"/>
    </location>
</feature>
<evidence type="ECO:0000259" key="6">
    <source>
        <dbReference type="PROSITE" id="PS50006"/>
    </source>
</evidence>
<evidence type="ECO:0000256" key="3">
    <source>
        <dbReference type="ARBA" id="ARBA00022840"/>
    </source>
</evidence>
<dbReference type="RefSeq" id="WP_151459993.1">
    <property type="nucleotide sequence ID" value="NZ_CBDRDJ010000004.1"/>
</dbReference>
<dbReference type="PANTHER" id="PTHR22683:SF1">
    <property type="entry name" value="TYPE VII SECRETION SYSTEM PROTEIN ESSC"/>
    <property type="match status" value="1"/>
</dbReference>
<reference evidence="9" key="1">
    <citation type="submission" date="2019-09" db="EMBL/GenBank/DDBJ databases">
        <title>Whole genome sequencing of Microbacterium maritypicum.</title>
        <authorList>
            <person name="Lenchi N."/>
        </authorList>
    </citation>
    <scope>NUCLEOTIDE SEQUENCE [LARGE SCALE GENOMIC DNA]</scope>
    <source>
        <strain evidence="9">G1</strain>
    </source>
</reference>
<sequence>MKVRLTLLRQGAASSDIEVTAENTATIGEIAAMIVRADPLGSFAHADPTAVTLEAYSSVVSGPGDLLAPESTFAHVGLAHGATVRVVPASYEQRPVVGRMEVGAGPGARSIALTRGTIVLGRDESCDVVIDDPLVSKRHARLEIGDRVELIDLNSANGIIIDGASVVRLVAADGELAVVLGDTPVRVKVEAGSTAPTTVEASIRQVEFVRSPRVEERYLGEDLDGTDLPVPARKQPFPLLTLVAPLLMGGAMYAFTQSILSIMFVALSPLLMIGTWLTTKNQQKRELEEDKKRFEEQLERLDARLQSEREREIDVRRREVPLLREVSDAALAAGPLVWTRRTEHWSFLHVRLGIGDTASRSSVKDSNGRDRAIPEYVEKLDAVVDATRIVPQVPILEDLTDVGALGIAGLGGRSTGYARALLAQLTGLHAPADVGVVGLWGPRWGAQLADAKWLPHAWSAQAVLGVQPIGDGPTSAGQIVARLEELIATRSTRNGDAVELGALESEKAATNSGSKVGEDSRSRHDSVPKPAIVVLIAPDAPVDRGRLIQLSERAAMRGIFPVWLTEDAAALPASCRTFVELGATDSAHFVRLGEVVENLAVDELTREQFAVFARALARLTDAGEVALDRSDVPRTISMLHLLGRDMATQPESVVDRWTQNDSLHSRRKSGSARRYQPKLRALVGAGAEGALQLDLRQQGPHALVGGTTGSGKSEFLQAWVLGMATEYSPERLTFLFVDYKGGSAFADCVSLPHCVGIVTDLNEHLVRRVLVSLRAELHYREHLFNRKKAKDILELERAGDPQAPPALVLVIDEFAALAKEVPEFVDGVIDIAQRGRSLGIHLIMATQRPAGVIKDNLRANTNLRVALRMADETDSNDVIGTKDAALFDPGTPGRGIAKTGPGRMTLFQSAYSGGWSLGESDGVDVAITAFGTTDQGPWELPIDENAVVVDEDLGPNDQQRLVSTMVLAAQAAQVEKPRRPWLDELAPTFDQLKLPQRTDAALLLGVVDQPERQEQVPFHFLPDTEGHMVIYGTSGSGKSAALRTLAVSAGITPRGGPVQVYGLDFGSGALRMLEPLPHVGSVISGDDAERVARLFATLRSELDRRGDAYSAVGAATLTEYRALSGKSDEPRIVVLIDGFAAFRNDYEAVIGRTDTYNALQEVLSDGRAVGIHVVLSADRFQSIPSALNAMLQRRVVLRMADTDAYNILNVPKDVLTPESVPGRAIVGENEAQIAIIGGTRSMKEQSLAIERMAASMSRRGVPDAPPVRALPLSYRLDDVPATIGDQLVVGLSDADLGPFGIEPTGTFVIAGPPASGKSNALAAITQQVLRARPDTPTLFLGSTRSPARHAVSWTATAADGISGTAAVAAIVEKAEQGLKPVVAVEGVAEFASSLLEMPLSDLVKRATRGELLLLFTGDTSEWTSNFGLLGEIKQARRGVVLQPETIDGELVLKSPLPRIGRGEFPVGRAVLAQRGKVVRVQFPLVIPETV</sequence>
<dbReference type="CDD" id="cd00060">
    <property type="entry name" value="FHA"/>
    <property type="match status" value="1"/>
</dbReference>
<gene>
    <name evidence="8" type="ORF">F6A08_15945</name>
</gene>
<dbReference type="InterPro" id="IPR000253">
    <property type="entry name" value="FHA_dom"/>
</dbReference>
<evidence type="ECO:0000256" key="5">
    <source>
        <dbReference type="SAM" id="Coils"/>
    </source>
</evidence>
<comment type="caution">
    <text evidence="8">The sequence shown here is derived from an EMBL/GenBank/DDBJ whole genome shotgun (WGS) entry which is preliminary data.</text>
</comment>
<dbReference type="CDD" id="cd01127">
    <property type="entry name" value="TrwB_TraG_TraD_VirD4"/>
    <property type="match status" value="1"/>
</dbReference>
<organism evidence="8 9">
    <name type="scientific">Microbacterium algeriense</name>
    <dbReference type="NCBI Taxonomy" id="2615184"/>
    <lineage>
        <taxon>Bacteria</taxon>
        <taxon>Bacillati</taxon>
        <taxon>Actinomycetota</taxon>
        <taxon>Actinomycetes</taxon>
        <taxon>Micrococcales</taxon>
        <taxon>Microbacteriaceae</taxon>
        <taxon>Microbacterium</taxon>
    </lineage>
</organism>
<dbReference type="Proteomes" id="UP000478836">
    <property type="component" value="Unassembled WGS sequence"/>
</dbReference>
<dbReference type="Pfam" id="PF00498">
    <property type="entry name" value="FHA"/>
    <property type="match status" value="1"/>
</dbReference>
<dbReference type="Gene3D" id="3.40.50.300">
    <property type="entry name" value="P-loop containing nucleotide triphosphate hydrolases"/>
    <property type="match status" value="3"/>
</dbReference>
<dbReference type="PROSITE" id="PS50901">
    <property type="entry name" value="FTSK"/>
    <property type="match status" value="2"/>
</dbReference>
<evidence type="ECO:0000256" key="1">
    <source>
        <dbReference type="ARBA" id="ARBA00022553"/>
    </source>
</evidence>
<accession>A0ABQ6V3S9</accession>
<dbReference type="Pfam" id="PF01580">
    <property type="entry name" value="FtsK_SpoIIIE"/>
    <property type="match status" value="2"/>
</dbReference>
<dbReference type="PANTHER" id="PTHR22683">
    <property type="entry name" value="SPORULATION PROTEIN RELATED"/>
    <property type="match status" value="1"/>
</dbReference>
<dbReference type="SMART" id="SM00240">
    <property type="entry name" value="FHA"/>
    <property type="match status" value="1"/>
</dbReference>
<dbReference type="PROSITE" id="PS50006">
    <property type="entry name" value="FHA_DOMAIN"/>
    <property type="match status" value="1"/>
</dbReference>
<keyword evidence="2 4" id="KW-0547">Nucleotide-binding</keyword>
<dbReference type="InterPro" id="IPR027417">
    <property type="entry name" value="P-loop_NTPase"/>
</dbReference>
<protein>
    <submittedName>
        <fullName evidence="8">FHA domain-containing protein</fullName>
    </submittedName>
</protein>
<evidence type="ECO:0000256" key="2">
    <source>
        <dbReference type="ARBA" id="ARBA00022741"/>
    </source>
</evidence>
<keyword evidence="1" id="KW-0597">Phosphoprotein</keyword>
<keyword evidence="3 4" id="KW-0067">ATP-binding</keyword>
<proteinExistence type="predicted"/>
<dbReference type="InterPro" id="IPR050206">
    <property type="entry name" value="FtsK/SpoIIIE/SftA"/>
</dbReference>
<evidence type="ECO:0000313" key="9">
    <source>
        <dbReference type="Proteomes" id="UP000478836"/>
    </source>
</evidence>
<feature type="domain" description="FtsK" evidence="7">
    <location>
        <begin position="1013"/>
        <end position="1206"/>
    </location>
</feature>
<dbReference type="SUPFAM" id="SSF49879">
    <property type="entry name" value="SMAD/FHA domain"/>
    <property type="match status" value="1"/>
</dbReference>
<feature type="coiled-coil region" evidence="5">
    <location>
        <begin position="277"/>
        <end position="318"/>
    </location>
</feature>
<keyword evidence="9" id="KW-1185">Reference proteome</keyword>